<dbReference type="AlphaFoldDB" id="A0A1D2MD01"/>
<name>A0A1D2MD01_ORCCI</name>
<dbReference type="OMA" id="RCCGVTQ"/>
<dbReference type="PRINTS" id="PR01609">
    <property type="entry name" value="CD36FAMILY"/>
</dbReference>
<organism evidence="9 10">
    <name type="scientific">Orchesella cincta</name>
    <name type="common">Springtail</name>
    <name type="synonym">Podura cincta</name>
    <dbReference type="NCBI Taxonomy" id="48709"/>
    <lineage>
        <taxon>Eukaryota</taxon>
        <taxon>Metazoa</taxon>
        <taxon>Ecdysozoa</taxon>
        <taxon>Arthropoda</taxon>
        <taxon>Hexapoda</taxon>
        <taxon>Collembola</taxon>
        <taxon>Entomobryomorpha</taxon>
        <taxon>Entomobryoidea</taxon>
        <taxon>Orchesellidae</taxon>
        <taxon>Orchesellinae</taxon>
        <taxon>Orchesella</taxon>
    </lineage>
</organism>
<dbReference type="GO" id="GO:0005886">
    <property type="term" value="C:plasma membrane"/>
    <property type="evidence" value="ECO:0007669"/>
    <property type="project" value="UniProtKB-SubCell"/>
</dbReference>
<dbReference type="STRING" id="48709.A0A1D2MD01"/>
<dbReference type="Proteomes" id="UP000094527">
    <property type="component" value="Unassembled WGS sequence"/>
</dbReference>
<sequence length="448" mass="51100">NLILSPGSQSFELWKNVSVPVYLEVYFFNWTNPTDLKNPDAHLRIPKLVEMGPYVFREHRGKVILNWHEENDTVTFLQNKTWHFEPSLSAGSLEDIVTTLNAPAVAAAFASQNYPHFMKSSLAIAMKLFDTSLHVQKSVRELTFEGYEDPLLELASILPGVMLPFDKFGWFYTRNNSATYDGIFNMYTGKGNIQNFGEMAKWNYRNTSYAYQSNCSSIKGSAGEFFPPDPQKDSVSIFSTDICRTITMPFKAGVRMNGLKGYRFWSDENMLDTSPENFNTRCFCSSGKCPPKGVIDVSTCKWNVPAFVSFPHFYLADPSYRLAVKGMKPNATNHEMYIDLEQTTGIPLQVEASMQINLLVESYPEYEILKNVPSLYFPIFWFKQRARIDDSFINQLKIINDISTAGYIIFGVMIWVGLAIQTTSYFSPKKYGLTREFQPLSTCDEQKA</sequence>
<dbReference type="InterPro" id="IPR002159">
    <property type="entry name" value="CD36_fam"/>
</dbReference>
<accession>A0A1D2MD01</accession>
<dbReference type="OrthoDB" id="514335at2759"/>
<evidence type="ECO:0000256" key="8">
    <source>
        <dbReference type="SAM" id="Phobius"/>
    </source>
</evidence>
<keyword evidence="6 8" id="KW-0472">Membrane</keyword>
<dbReference type="PANTHER" id="PTHR11923:SF93">
    <property type="entry name" value="GH07959P-RELATED"/>
    <property type="match status" value="1"/>
</dbReference>
<evidence type="ECO:0000256" key="5">
    <source>
        <dbReference type="ARBA" id="ARBA00022989"/>
    </source>
</evidence>
<evidence type="ECO:0000256" key="2">
    <source>
        <dbReference type="ARBA" id="ARBA00010532"/>
    </source>
</evidence>
<gene>
    <name evidence="9" type="ORF">Ocin01_15804</name>
</gene>
<dbReference type="GO" id="GO:0005044">
    <property type="term" value="F:scavenger receptor activity"/>
    <property type="evidence" value="ECO:0007669"/>
    <property type="project" value="TreeGrafter"/>
</dbReference>
<evidence type="ECO:0000256" key="6">
    <source>
        <dbReference type="ARBA" id="ARBA00023136"/>
    </source>
</evidence>
<keyword evidence="3" id="KW-1003">Cell membrane</keyword>
<comment type="similarity">
    <text evidence="2">Belongs to the CD36 family.</text>
</comment>
<dbReference type="GO" id="GO:0005737">
    <property type="term" value="C:cytoplasm"/>
    <property type="evidence" value="ECO:0007669"/>
    <property type="project" value="TreeGrafter"/>
</dbReference>
<keyword evidence="7" id="KW-0325">Glycoprotein</keyword>
<evidence type="ECO:0000313" key="9">
    <source>
        <dbReference type="EMBL" id="ODM90878.1"/>
    </source>
</evidence>
<comment type="caution">
    <text evidence="9">The sequence shown here is derived from an EMBL/GenBank/DDBJ whole genome shotgun (WGS) entry which is preliminary data.</text>
</comment>
<proteinExistence type="inferred from homology"/>
<protein>
    <submittedName>
        <fullName evidence="9">Protein croquemort</fullName>
    </submittedName>
</protein>
<feature type="transmembrane region" description="Helical" evidence="8">
    <location>
        <begin position="405"/>
        <end position="426"/>
    </location>
</feature>
<reference evidence="9 10" key="1">
    <citation type="journal article" date="2016" name="Genome Biol. Evol.">
        <title>Gene Family Evolution Reflects Adaptation to Soil Environmental Stressors in the Genome of the Collembolan Orchesella cincta.</title>
        <authorList>
            <person name="Faddeeva-Vakhrusheva A."/>
            <person name="Derks M.F."/>
            <person name="Anvar S.Y."/>
            <person name="Agamennone V."/>
            <person name="Suring W."/>
            <person name="Smit S."/>
            <person name="van Straalen N.M."/>
            <person name="Roelofs D."/>
        </authorList>
    </citation>
    <scope>NUCLEOTIDE SEQUENCE [LARGE SCALE GENOMIC DNA]</scope>
    <source>
        <tissue evidence="9">Mixed pool</tissue>
    </source>
</reference>
<keyword evidence="4 8" id="KW-0812">Transmembrane</keyword>
<evidence type="ECO:0000256" key="7">
    <source>
        <dbReference type="ARBA" id="ARBA00023180"/>
    </source>
</evidence>
<evidence type="ECO:0000256" key="3">
    <source>
        <dbReference type="ARBA" id="ARBA00022475"/>
    </source>
</evidence>
<comment type="subcellular location">
    <subcellularLocation>
        <location evidence="1">Cell membrane</location>
    </subcellularLocation>
</comment>
<dbReference type="EMBL" id="LJIJ01001763">
    <property type="protein sequence ID" value="ODM90878.1"/>
    <property type="molecule type" value="Genomic_DNA"/>
</dbReference>
<evidence type="ECO:0000256" key="4">
    <source>
        <dbReference type="ARBA" id="ARBA00022692"/>
    </source>
</evidence>
<feature type="non-terminal residue" evidence="9">
    <location>
        <position position="1"/>
    </location>
</feature>
<keyword evidence="10" id="KW-1185">Reference proteome</keyword>
<dbReference type="Pfam" id="PF01130">
    <property type="entry name" value="CD36"/>
    <property type="match status" value="1"/>
</dbReference>
<evidence type="ECO:0000256" key="1">
    <source>
        <dbReference type="ARBA" id="ARBA00004236"/>
    </source>
</evidence>
<keyword evidence="5 8" id="KW-1133">Transmembrane helix</keyword>
<dbReference type="PANTHER" id="PTHR11923">
    <property type="entry name" value="SCAVENGER RECEPTOR CLASS B TYPE-1 SR-B1"/>
    <property type="match status" value="1"/>
</dbReference>
<evidence type="ECO:0000313" key="10">
    <source>
        <dbReference type="Proteomes" id="UP000094527"/>
    </source>
</evidence>